<organism evidence="2 3">
    <name type="scientific">Leisingera daeponensis</name>
    <dbReference type="NCBI Taxonomy" id="405746"/>
    <lineage>
        <taxon>Bacteria</taxon>
        <taxon>Pseudomonadati</taxon>
        <taxon>Pseudomonadota</taxon>
        <taxon>Alphaproteobacteria</taxon>
        <taxon>Rhodobacterales</taxon>
        <taxon>Roseobacteraceae</taxon>
        <taxon>Leisingera</taxon>
    </lineage>
</organism>
<dbReference type="InterPro" id="IPR036280">
    <property type="entry name" value="Multihaem_cyt_sf"/>
</dbReference>
<protein>
    <submittedName>
        <fullName evidence="2">Isoquinoline 1-oxidoreductase subunit</fullName>
    </submittedName>
</protein>
<proteinExistence type="predicted"/>
<keyword evidence="3" id="KW-1185">Reference proteome</keyword>
<evidence type="ECO:0000313" key="2">
    <source>
        <dbReference type="EMBL" id="MBY6141299.1"/>
    </source>
</evidence>
<evidence type="ECO:0000256" key="1">
    <source>
        <dbReference type="SAM" id="MobiDB-lite"/>
    </source>
</evidence>
<sequence>MTVAALLAQFTAGGTAAAQEVNGLKTVEAFEGIAPEEARSAAIFGEMAKVITHPRCMNCHPVNSGPLQGDERKPHSPPVPRTEDNFGVVAMRCTTCHGEENRPFLGESGSVPGNGHWQLAPASMGWVGTTVPEICAQLKDPERNGGRTMTEVAHHMGHDSLVGWAWTPGEGRTPAPGTWEAFAELAENWIETGAACPG</sequence>
<feature type="region of interest" description="Disordered" evidence="1">
    <location>
        <begin position="63"/>
        <end position="84"/>
    </location>
</feature>
<dbReference type="EMBL" id="JAHVJA010000009">
    <property type="protein sequence ID" value="MBY6141299.1"/>
    <property type="molecule type" value="Genomic_DNA"/>
</dbReference>
<dbReference type="Proteomes" id="UP000766629">
    <property type="component" value="Unassembled WGS sequence"/>
</dbReference>
<dbReference type="SUPFAM" id="SSF48695">
    <property type="entry name" value="Multiheme cytochromes"/>
    <property type="match status" value="1"/>
</dbReference>
<gene>
    <name evidence="2" type="ORF">KUV26_17820</name>
</gene>
<reference evidence="2 3" key="1">
    <citation type="submission" date="2021-06" db="EMBL/GenBank/DDBJ databases">
        <title>50 bacteria genomes isolated from Dapeng, Shenzhen, China.</title>
        <authorList>
            <person name="Zheng W."/>
            <person name="Yu S."/>
            <person name="Huang Y."/>
        </authorList>
    </citation>
    <scope>NUCLEOTIDE SEQUENCE [LARGE SCALE GENOMIC DNA]</scope>
    <source>
        <strain evidence="2 3">DP1N14-2</strain>
    </source>
</reference>
<name>A0ABS7NJB5_9RHOB</name>
<accession>A0ABS7NJB5</accession>
<comment type="caution">
    <text evidence="2">The sequence shown here is derived from an EMBL/GenBank/DDBJ whole genome shotgun (WGS) entry which is preliminary data.</text>
</comment>
<evidence type="ECO:0000313" key="3">
    <source>
        <dbReference type="Proteomes" id="UP000766629"/>
    </source>
</evidence>